<reference evidence="3 4" key="1">
    <citation type="submission" date="2017-09" db="EMBL/GenBank/DDBJ databases">
        <title>Depth-based differentiation of microbial function through sediment-hosted aquifers and enrichment of novel symbionts in the deep terrestrial subsurface.</title>
        <authorList>
            <person name="Probst A.J."/>
            <person name="Ladd B."/>
            <person name="Jarett J.K."/>
            <person name="Geller-Mcgrath D.E."/>
            <person name="Sieber C.M."/>
            <person name="Emerson J.B."/>
            <person name="Anantharaman K."/>
            <person name="Thomas B.C."/>
            <person name="Malmstrom R."/>
            <person name="Stieglmeier M."/>
            <person name="Klingl A."/>
            <person name="Woyke T."/>
            <person name="Ryan C.M."/>
            <person name="Banfield J.F."/>
        </authorList>
    </citation>
    <scope>NUCLEOTIDE SEQUENCE [LARGE SCALE GENOMIC DNA]</scope>
    <source>
        <strain evidence="3">CG10_big_fil_rev_8_21_14_0_10_46_23</strain>
    </source>
</reference>
<dbReference type="EMBL" id="PCXO01000005">
    <property type="protein sequence ID" value="PIR41470.1"/>
    <property type="molecule type" value="Genomic_DNA"/>
</dbReference>
<keyword evidence="1" id="KW-1133">Transmembrane helix</keyword>
<proteinExistence type="predicted"/>
<comment type="caution">
    <text evidence="3">The sequence shown here is derived from an EMBL/GenBank/DDBJ whole genome shotgun (WGS) entry which is preliminary data.</text>
</comment>
<dbReference type="GO" id="GO:0003677">
    <property type="term" value="F:DNA binding"/>
    <property type="evidence" value="ECO:0007669"/>
    <property type="project" value="InterPro"/>
</dbReference>
<dbReference type="AlphaFoldDB" id="A0A2H0R4R9"/>
<dbReference type="SUPFAM" id="SSF52540">
    <property type="entry name" value="P-loop containing nucleoside triphosphate hydrolases"/>
    <property type="match status" value="1"/>
</dbReference>
<dbReference type="InterPro" id="IPR006935">
    <property type="entry name" value="Helicase/UvrB_N"/>
</dbReference>
<feature type="domain" description="Helicase/UvrB N-terminal" evidence="2">
    <location>
        <begin position="37"/>
        <end position="99"/>
    </location>
</feature>
<protein>
    <recommendedName>
        <fullName evidence="2">Helicase/UvrB N-terminal domain-containing protein</fullName>
    </recommendedName>
</protein>
<dbReference type="Pfam" id="PF04851">
    <property type="entry name" value="ResIII"/>
    <property type="match status" value="1"/>
</dbReference>
<accession>A0A2H0R4R9</accession>
<organism evidence="3 4">
    <name type="scientific">Candidatus Yanofskybacteria bacterium CG10_big_fil_rev_8_21_14_0_10_46_23</name>
    <dbReference type="NCBI Taxonomy" id="1975098"/>
    <lineage>
        <taxon>Bacteria</taxon>
        <taxon>Candidatus Yanofskyibacteriota</taxon>
    </lineage>
</organism>
<dbReference type="InterPro" id="IPR027417">
    <property type="entry name" value="P-loop_NTPase"/>
</dbReference>
<evidence type="ECO:0000259" key="2">
    <source>
        <dbReference type="Pfam" id="PF04851"/>
    </source>
</evidence>
<evidence type="ECO:0000256" key="1">
    <source>
        <dbReference type="SAM" id="Phobius"/>
    </source>
</evidence>
<sequence>MLYDEFNSYKNFVGADVFKNKATEKTDILKNLNPAFPVREYQKEALGRFYYYVEEYHQKQKPIHLMFNMATGSGKTLIMVANLLYFYQKGYRNFIFLLALATLSKIEGGGQI</sequence>
<keyword evidence="1" id="KW-0472">Membrane</keyword>
<keyword evidence="1" id="KW-0812">Transmembrane</keyword>
<name>A0A2H0R4R9_9BACT</name>
<gene>
    <name evidence="3" type="ORF">COV31_01180</name>
</gene>
<dbReference type="Gene3D" id="3.40.50.300">
    <property type="entry name" value="P-loop containing nucleotide triphosphate hydrolases"/>
    <property type="match status" value="1"/>
</dbReference>
<evidence type="ECO:0000313" key="3">
    <source>
        <dbReference type="EMBL" id="PIR41470.1"/>
    </source>
</evidence>
<dbReference type="GO" id="GO:0005524">
    <property type="term" value="F:ATP binding"/>
    <property type="evidence" value="ECO:0007669"/>
    <property type="project" value="InterPro"/>
</dbReference>
<feature type="transmembrane region" description="Helical" evidence="1">
    <location>
        <begin position="65"/>
        <end position="87"/>
    </location>
</feature>
<dbReference type="GO" id="GO:0016787">
    <property type="term" value="F:hydrolase activity"/>
    <property type="evidence" value="ECO:0007669"/>
    <property type="project" value="InterPro"/>
</dbReference>
<evidence type="ECO:0000313" key="4">
    <source>
        <dbReference type="Proteomes" id="UP000230232"/>
    </source>
</evidence>
<dbReference type="Proteomes" id="UP000230232">
    <property type="component" value="Unassembled WGS sequence"/>
</dbReference>